<proteinExistence type="predicted"/>
<keyword evidence="3" id="KW-1185">Reference proteome</keyword>
<dbReference type="Gene3D" id="6.10.140.140">
    <property type="match status" value="1"/>
</dbReference>
<protein>
    <recommendedName>
        <fullName evidence="1">KRAB domain-containing protein</fullName>
    </recommendedName>
</protein>
<dbReference type="SMART" id="SM00349">
    <property type="entry name" value="KRAB"/>
    <property type="match status" value="1"/>
</dbReference>
<name>A0AA40LCA9_CNENI</name>
<evidence type="ECO:0000313" key="2">
    <source>
        <dbReference type="EMBL" id="KAK1327420.1"/>
    </source>
</evidence>
<accession>A0AA40LCA9</accession>
<evidence type="ECO:0000259" key="1">
    <source>
        <dbReference type="PROSITE" id="PS50805"/>
    </source>
</evidence>
<evidence type="ECO:0000313" key="3">
    <source>
        <dbReference type="Proteomes" id="UP001177744"/>
    </source>
</evidence>
<comment type="caution">
    <text evidence="2">The sequence shown here is derived from an EMBL/GenBank/DDBJ whole genome shotgun (WGS) entry which is preliminary data.</text>
</comment>
<dbReference type="AlphaFoldDB" id="A0AA40LCA9"/>
<dbReference type="CDD" id="cd07765">
    <property type="entry name" value="KRAB_A-box"/>
    <property type="match status" value="1"/>
</dbReference>
<dbReference type="InterPro" id="IPR039938">
    <property type="entry name" value="Sp4-like"/>
</dbReference>
<gene>
    <name evidence="2" type="ORF">QTO34_014181</name>
</gene>
<dbReference type="Pfam" id="PF01352">
    <property type="entry name" value="KRAB"/>
    <property type="match status" value="1"/>
</dbReference>
<sequence>MCQVHGSCQGDPVTLELEGGRTEGVGVTFEDIVLYFSREEWSLLDEGQRQLYLNVMLENFELLSLLGCCCGEENVEAPTEQKVSVRMSQARNPNVALSSQKSHPCESCELVLGNIFHLTDLQRTQHGQILLRCGACAKRFYFSAKFYQHHVREKLFIRGVERNSCANSFDFNVSQNRFTCGEVGQGVLTRSGPLHLKATQTRDSPTAILTCGMTFERRNNYYSRIECKEDISCIHTFIQEKCVHLGSREVKLEKSLITAVNVENILPGSVIFTVIREFIQEKSLIHAVSVENLLHVAVLSNIIKEFTLEKCLINAVNFIREKSLINAMNVENLLNEEKVSNIIREFTGEKSLINAFNVENLLQVALVSNIIREFTLEKSLISAVNVENLLPLRPSFINIREFIPEKSLIIAVNVENLLHGEMLSNVIRAFTLEKSLINAVNVENLLPVREYFIIIIREFTQEKSLINAVNVENLLHGAMLSNVIREFTLEKSLINVVNVGNIFLLVMTFIVTREFIQEKSIINAMNAENLLFF</sequence>
<dbReference type="InterPro" id="IPR036051">
    <property type="entry name" value="KRAB_dom_sf"/>
</dbReference>
<dbReference type="PANTHER" id="PTHR14947:SF25">
    <property type="entry name" value="C2H2-TYPE DOMAIN-CONTAINING PROTEIN"/>
    <property type="match status" value="1"/>
</dbReference>
<reference evidence="2" key="1">
    <citation type="submission" date="2023-06" db="EMBL/GenBank/DDBJ databases">
        <title>Reference genome for the Northern bat (Eptesicus nilssonii), a most northern bat species.</title>
        <authorList>
            <person name="Laine V.N."/>
            <person name="Pulliainen A.T."/>
            <person name="Lilley T.M."/>
        </authorList>
    </citation>
    <scope>NUCLEOTIDE SEQUENCE</scope>
    <source>
        <strain evidence="2">BLF_Eptnil</strain>
        <tissue evidence="2">Kidney</tissue>
    </source>
</reference>
<dbReference type="Proteomes" id="UP001177744">
    <property type="component" value="Unassembled WGS sequence"/>
</dbReference>
<dbReference type="EMBL" id="JAULJE010000031">
    <property type="protein sequence ID" value="KAK1327420.1"/>
    <property type="molecule type" value="Genomic_DNA"/>
</dbReference>
<dbReference type="SUPFAM" id="SSF109640">
    <property type="entry name" value="KRAB domain (Kruppel-associated box)"/>
    <property type="match status" value="1"/>
</dbReference>
<feature type="domain" description="KRAB" evidence="1">
    <location>
        <begin position="27"/>
        <end position="106"/>
    </location>
</feature>
<dbReference type="GO" id="GO:0006355">
    <property type="term" value="P:regulation of DNA-templated transcription"/>
    <property type="evidence" value="ECO:0007669"/>
    <property type="project" value="InterPro"/>
</dbReference>
<dbReference type="PANTHER" id="PTHR14947">
    <property type="entry name" value="ZINC FINGER PROTEIN"/>
    <property type="match status" value="1"/>
</dbReference>
<dbReference type="PROSITE" id="PS50805">
    <property type="entry name" value="KRAB"/>
    <property type="match status" value="1"/>
</dbReference>
<dbReference type="InterPro" id="IPR001909">
    <property type="entry name" value="KRAB"/>
</dbReference>
<organism evidence="2 3">
    <name type="scientific">Cnephaeus nilssonii</name>
    <name type="common">Northern bat</name>
    <name type="synonym">Eptesicus nilssonii</name>
    <dbReference type="NCBI Taxonomy" id="3371016"/>
    <lineage>
        <taxon>Eukaryota</taxon>
        <taxon>Metazoa</taxon>
        <taxon>Chordata</taxon>
        <taxon>Craniata</taxon>
        <taxon>Vertebrata</taxon>
        <taxon>Euteleostomi</taxon>
        <taxon>Mammalia</taxon>
        <taxon>Eutheria</taxon>
        <taxon>Laurasiatheria</taxon>
        <taxon>Chiroptera</taxon>
        <taxon>Yangochiroptera</taxon>
        <taxon>Vespertilionidae</taxon>
        <taxon>Cnephaeus</taxon>
    </lineage>
</organism>